<evidence type="ECO:0000313" key="1">
    <source>
        <dbReference type="EMBL" id="TYS84297.1"/>
    </source>
</evidence>
<gene>
    <name evidence="1" type="ORF">FZC80_02105</name>
</gene>
<sequence length="67" mass="8018">MTLPRLNREVRKRLKTMDSLPNIEAAEKIIYLNVTDYNDRWARRKLSGFGLAKEEIKNMFDNRYGEK</sequence>
<dbReference type="Proteomes" id="UP000325054">
    <property type="component" value="Unassembled WGS sequence"/>
</dbReference>
<dbReference type="OrthoDB" id="9779930at2"/>
<reference evidence="1 2" key="1">
    <citation type="submission" date="2019-08" db="EMBL/GenBank/DDBJ databases">
        <title>Bacillus genomes from the desert of Cuatro Cienegas, Coahuila.</title>
        <authorList>
            <person name="Olmedo-Alvarez G."/>
        </authorList>
    </citation>
    <scope>NUCLEOTIDE SEQUENCE [LARGE SCALE GENOMIC DNA]</scope>
    <source>
        <strain evidence="1 2">CH451a_14T</strain>
    </source>
</reference>
<protein>
    <recommendedName>
        <fullName evidence="3">Transposase</fullName>
    </recommendedName>
</protein>
<comment type="caution">
    <text evidence="1">The sequence shown here is derived from an EMBL/GenBank/DDBJ whole genome shotgun (WGS) entry which is preliminary data.</text>
</comment>
<evidence type="ECO:0000313" key="2">
    <source>
        <dbReference type="Proteomes" id="UP000325054"/>
    </source>
</evidence>
<proteinExistence type="predicted"/>
<evidence type="ECO:0008006" key="3">
    <source>
        <dbReference type="Google" id="ProtNLM"/>
    </source>
</evidence>
<accession>A0A5D4UA89</accession>
<dbReference type="AlphaFoldDB" id="A0A5D4UA89"/>
<organism evidence="1 2">
    <name type="scientific">Rossellomorea aquimaris</name>
    <dbReference type="NCBI Taxonomy" id="189382"/>
    <lineage>
        <taxon>Bacteria</taxon>
        <taxon>Bacillati</taxon>
        <taxon>Bacillota</taxon>
        <taxon>Bacilli</taxon>
        <taxon>Bacillales</taxon>
        <taxon>Bacillaceae</taxon>
        <taxon>Rossellomorea</taxon>
    </lineage>
</organism>
<dbReference type="EMBL" id="VTEW01000001">
    <property type="protein sequence ID" value="TYS84297.1"/>
    <property type="molecule type" value="Genomic_DNA"/>
</dbReference>
<name>A0A5D4UA89_9BACI</name>